<feature type="compositionally biased region" description="Pro residues" evidence="1">
    <location>
        <begin position="42"/>
        <end position="54"/>
    </location>
</feature>
<dbReference type="EMBL" id="JBHXKZ010000018">
    <property type="protein sequence ID" value="MFD4825086.1"/>
    <property type="molecule type" value="Genomic_DNA"/>
</dbReference>
<gene>
    <name evidence="3" type="ORF">ACFWOQ_21155</name>
</gene>
<name>A0ABW6F6Z2_9ACTN</name>
<feature type="chain" id="PRO_5045655560" evidence="2">
    <location>
        <begin position="23"/>
        <end position="154"/>
    </location>
</feature>
<evidence type="ECO:0000256" key="2">
    <source>
        <dbReference type="SAM" id="SignalP"/>
    </source>
</evidence>
<keyword evidence="4" id="KW-1185">Reference proteome</keyword>
<feature type="region of interest" description="Disordered" evidence="1">
    <location>
        <begin position="22"/>
        <end position="133"/>
    </location>
</feature>
<evidence type="ECO:0000256" key="1">
    <source>
        <dbReference type="SAM" id="MobiDB-lite"/>
    </source>
</evidence>
<accession>A0ABW6F6Z2</accession>
<dbReference type="RefSeq" id="WP_382775048.1">
    <property type="nucleotide sequence ID" value="NZ_JBHXKZ010000018.1"/>
</dbReference>
<keyword evidence="2" id="KW-0732">Signal</keyword>
<reference evidence="3 4" key="1">
    <citation type="submission" date="2024-09" db="EMBL/GenBank/DDBJ databases">
        <title>The Natural Products Discovery Center: Release of the First 8490 Sequenced Strains for Exploring Actinobacteria Biosynthetic Diversity.</title>
        <authorList>
            <person name="Kalkreuter E."/>
            <person name="Kautsar S.A."/>
            <person name="Yang D."/>
            <person name="Bader C.D."/>
            <person name="Teijaro C.N."/>
            <person name="Fluegel L."/>
            <person name="Davis C.M."/>
            <person name="Simpson J.R."/>
            <person name="Lauterbach L."/>
            <person name="Steele A.D."/>
            <person name="Gui C."/>
            <person name="Meng S."/>
            <person name="Li G."/>
            <person name="Viehrig K."/>
            <person name="Ye F."/>
            <person name="Su P."/>
            <person name="Kiefer A.F."/>
            <person name="Nichols A."/>
            <person name="Cepeda A.J."/>
            <person name="Yan W."/>
            <person name="Fan B."/>
            <person name="Jiang Y."/>
            <person name="Adhikari A."/>
            <person name="Zheng C.-J."/>
            <person name="Schuster L."/>
            <person name="Cowan T.M."/>
            <person name="Smanski M.J."/>
            <person name="Chevrette M.G."/>
            <person name="De Carvalho L.P.S."/>
            <person name="Shen B."/>
        </authorList>
    </citation>
    <scope>NUCLEOTIDE SEQUENCE [LARGE SCALE GENOMIC DNA]</scope>
    <source>
        <strain evidence="3 4">NPDC058428</strain>
    </source>
</reference>
<sequence length="154" mass="16069">MRLPLAALAAVLLLPGCTSVHPAPNSPAPQHQPAGQAVPVPSASPPAPASPPAQPRRRAELAWIGPSPAATAGEDRRGDRRPGGQADRPRRSVPTPWRARPSYPRKSTAAPRSPRRWAPSTPRVPTGGGMRSVCRSAQGIVSPGLAGMCRSISR</sequence>
<evidence type="ECO:0000313" key="3">
    <source>
        <dbReference type="EMBL" id="MFD4825086.1"/>
    </source>
</evidence>
<proteinExistence type="predicted"/>
<feature type="compositionally biased region" description="Low complexity" evidence="1">
    <location>
        <begin position="32"/>
        <end position="41"/>
    </location>
</feature>
<feature type="signal peptide" evidence="2">
    <location>
        <begin position="1"/>
        <end position="22"/>
    </location>
</feature>
<protein>
    <submittedName>
        <fullName evidence="3">Uncharacterized protein</fullName>
    </submittedName>
</protein>
<organism evidence="3 4">
    <name type="scientific">Streptomyces rubiginosohelvolus</name>
    <dbReference type="NCBI Taxonomy" id="67362"/>
    <lineage>
        <taxon>Bacteria</taxon>
        <taxon>Bacillati</taxon>
        <taxon>Actinomycetota</taxon>
        <taxon>Actinomycetes</taxon>
        <taxon>Kitasatosporales</taxon>
        <taxon>Streptomycetaceae</taxon>
        <taxon>Streptomyces</taxon>
    </lineage>
</organism>
<dbReference type="Proteomes" id="UP001598352">
    <property type="component" value="Unassembled WGS sequence"/>
</dbReference>
<feature type="compositionally biased region" description="Basic and acidic residues" evidence="1">
    <location>
        <begin position="73"/>
        <end position="90"/>
    </location>
</feature>
<evidence type="ECO:0000313" key="4">
    <source>
        <dbReference type="Proteomes" id="UP001598352"/>
    </source>
</evidence>
<comment type="caution">
    <text evidence="3">The sequence shown here is derived from an EMBL/GenBank/DDBJ whole genome shotgun (WGS) entry which is preliminary data.</text>
</comment>